<feature type="region of interest" description="Disordered" evidence="2">
    <location>
        <begin position="317"/>
        <end position="337"/>
    </location>
</feature>
<reference evidence="4" key="2">
    <citation type="submission" date="2025-08" db="UniProtKB">
        <authorList>
            <consortium name="Ensembl"/>
        </authorList>
    </citation>
    <scope>IDENTIFICATION</scope>
</reference>
<dbReference type="PROSITE" id="PS50018">
    <property type="entry name" value="RAS_GTPASE_ACTIV_2"/>
    <property type="match status" value="1"/>
</dbReference>
<feature type="coiled-coil region" evidence="1">
    <location>
        <begin position="384"/>
        <end position="418"/>
    </location>
</feature>
<dbReference type="SUPFAM" id="SSF48350">
    <property type="entry name" value="GTPase activation domain, GAP"/>
    <property type="match status" value="1"/>
</dbReference>
<dbReference type="OMA" id="AYMITLN"/>
<dbReference type="SUPFAM" id="SSF143885">
    <property type="entry name" value="RGC domain-like"/>
    <property type="match status" value="1"/>
</dbReference>
<dbReference type="InterPro" id="IPR001936">
    <property type="entry name" value="RasGAP_dom"/>
</dbReference>
<dbReference type="Gene3D" id="1.10.506.10">
    <property type="entry name" value="GTPase Activation - p120gap, domain 1"/>
    <property type="match status" value="1"/>
</dbReference>
<name>F6PH72_CIOIN</name>
<dbReference type="InParanoid" id="F6PH72"/>
<protein>
    <recommendedName>
        <fullName evidence="3">Ras-GAP domain-containing protein</fullName>
    </recommendedName>
</protein>
<reference evidence="5" key="1">
    <citation type="journal article" date="2002" name="Science">
        <title>The draft genome of Ciona intestinalis: insights into chordate and vertebrate origins.</title>
        <authorList>
            <person name="Dehal P."/>
            <person name="Satou Y."/>
            <person name="Campbell R.K."/>
            <person name="Chapman J."/>
            <person name="Degnan B."/>
            <person name="De Tomaso A."/>
            <person name="Davidson B."/>
            <person name="Di Gregorio A."/>
            <person name="Gelpke M."/>
            <person name="Goodstein D.M."/>
            <person name="Harafuji N."/>
            <person name="Hastings K.E."/>
            <person name="Ho I."/>
            <person name="Hotta K."/>
            <person name="Huang W."/>
            <person name="Kawashima T."/>
            <person name="Lemaire P."/>
            <person name="Martinez D."/>
            <person name="Meinertzhagen I.A."/>
            <person name="Necula S."/>
            <person name="Nonaka M."/>
            <person name="Putnam N."/>
            <person name="Rash S."/>
            <person name="Saiga H."/>
            <person name="Satake M."/>
            <person name="Terry A."/>
            <person name="Yamada L."/>
            <person name="Wang H.G."/>
            <person name="Awazu S."/>
            <person name="Azumi K."/>
            <person name="Boore J."/>
            <person name="Branno M."/>
            <person name="Chin-Bow S."/>
            <person name="DeSantis R."/>
            <person name="Doyle S."/>
            <person name="Francino P."/>
            <person name="Keys D.N."/>
            <person name="Haga S."/>
            <person name="Hayashi H."/>
            <person name="Hino K."/>
            <person name="Imai K.S."/>
            <person name="Inaba K."/>
            <person name="Kano S."/>
            <person name="Kobayashi K."/>
            <person name="Kobayashi M."/>
            <person name="Lee B.I."/>
            <person name="Makabe K.W."/>
            <person name="Manohar C."/>
            <person name="Matassi G."/>
            <person name="Medina M."/>
            <person name="Mochizuki Y."/>
            <person name="Mount S."/>
            <person name="Morishita T."/>
            <person name="Miura S."/>
            <person name="Nakayama A."/>
            <person name="Nishizaka S."/>
            <person name="Nomoto H."/>
            <person name="Ohta F."/>
            <person name="Oishi K."/>
            <person name="Rigoutsos I."/>
            <person name="Sano M."/>
            <person name="Sasaki A."/>
            <person name="Sasakura Y."/>
            <person name="Shoguchi E."/>
            <person name="Shin-i T."/>
            <person name="Spagnuolo A."/>
            <person name="Stainier D."/>
            <person name="Suzuki M.M."/>
            <person name="Tassy O."/>
            <person name="Takatori N."/>
            <person name="Tokuoka M."/>
            <person name="Yagi K."/>
            <person name="Yoshizaki F."/>
            <person name="Wada S."/>
            <person name="Zhang C."/>
            <person name="Hyatt P.D."/>
            <person name="Larimer F."/>
            <person name="Detter C."/>
            <person name="Doggett N."/>
            <person name="Glavina T."/>
            <person name="Hawkins T."/>
            <person name="Richardson P."/>
            <person name="Lucas S."/>
            <person name="Kohara Y."/>
            <person name="Levine M."/>
            <person name="Satoh N."/>
            <person name="Rokhsar D.S."/>
        </authorList>
    </citation>
    <scope>NUCLEOTIDE SEQUENCE [LARGE SCALE GENOMIC DNA]</scope>
</reference>
<dbReference type="Ensembl" id="ENSCINT00000001418.3">
    <property type="protein sequence ID" value="ENSCINP00000001418.3"/>
    <property type="gene ID" value="ENSCING00000000781.3"/>
</dbReference>
<keyword evidence="5" id="KW-1185">Reference proteome</keyword>
<dbReference type="Pfam" id="PF00616">
    <property type="entry name" value="RasGAP"/>
    <property type="match status" value="1"/>
</dbReference>
<evidence type="ECO:0000313" key="4">
    <source>
        <dbReference type="Ensembl" id="ENSCINP00000001418.3"/>
    </source>
</evidence>
<feature type="domain" description="Ras-GAP" evidence="3">
    <location>
        <begin position="1"/>
        <end position="117"/>
    </location>
</feature>
<dbReference type="Proteomes" id="UP000008144">
    <property type="component" value="Unassembled WGS sequence"/>
</dbReference>
<evidence type="ECO:0000259" key="3">
    <source>
        <dbReference type="PROSITE" id="PS50018"/>
    </source>
</evidence>
<dbReference type="PANTHER" id="PTHR14149">
    <property type="entry name" value="RAS GTPASE-ACTIVATING PROTEIN WITH IQ MOTIF"/>
    <property type="match status" value="1"/>
</dbReference>
<dbReference type="STRING" id="7719.ENSCINP00000001418"/>
<proteinExistence type="predicted"/>
<dbReference type="InterPro" id="IPR000593">
    <property type="entry name" value="RasGAP_C"/>
</dbReference>
<feature type="compositionally biased region" description="Basic and acidic residues" evidence="2">
    <location>
        <begin position="317"/>
        <end position="334"/>
    </location>
</feature>
<dbReference type="GeneTree" id="ENSGT00950000183076"/>
<dbReference type="PROSITE" id="PS00509">
    <property type="entry name" value="RAS_GTPASE_ACTIV_1"/>
    <property type="match status" value="1"/>
</dbReference>
<dbReference type="HOGENOM" id="CLU_000972_0_0_1"/>
<sequence>MKHEEVQKRVEESITQLRTVTDAFLTAILGSIEEIPYGLRYIAKCLQNLLKNKFPDTPEDEVLKMVGNLIYYRYMNPAIVAPDGFDVIDVSAGSAGPNNDQRRNLGSIAKVLQFASTGKTFAGDMEHLRSINEYLMQAYERFKKYFAAVCDVPEPEEKYNIDEYSDAVLLVKPVIFISLKEILDTHKLLLEHEDEVASDASDPIHEMLEELGEVPDIASLIGTNMLKSPRKGEPGGVQPTEEQRTELLKTEISLTLASKVEIKEDDESDIKNLILRTKRMVIDIIRIQVGENLTEVLNTPATDDQEDLHMKNIEKLEQEKKKREGDKEDKESMLRTRSLLNENKLPLEDMKRRVVRNLKKLEEHGIVKSEDHYQTIVNMIARDIRNQRRYRQRRKQELAKLKQNNDRLDQKSKFFEEQSDYYNQYIKSCLASLANKSKKAQKKKKRKVANIKYTASELHRKKVLLEIEGLETGQFRNVMFEIGQTEEDVGKFEVSAKLLGVSMEKVTLVFQDLLQLQYEGVSVMKMFDGRAKINVNLLIFLLNKKFFGK</sequence>
<evidence type="ECO:0000313" key="5">
    <source>
        <dbReference type="Proteomes" id="UP000008144"/>
    </source>
</evidence>
<dbReference type="InterPro" id="IPR008936">
    <property type="entry name" value="Rho_GTPase_activation_prot"/>
</dbReference>
<evidence type="ECO:0000256" key="1">
    <source>
        <dbReference type="SAM" id="Coils"/>
    </source>
</evidence>
<accession>F6PH72</accession>
<organism evidence="4 5">
    <name type="scientific">Ciona intestinalis</name>
    <name type="common">Transparent sea squirt</name>
    <name type="synonym">Ascidia intestinalis</name>
    <dbReference type="NCBI Taxonomy" id="7719"/>
    <lineage>
        <taxon>Eukaryota</taxon>
        <taxon>Metazoa</taxon>
        <taxon>Chordata</taxon>
        <taxon>Tunicata</taxon>
        <taxon>Ascidiacea</taxon>
        <taxon>Phlebobranchia</taxon>
        <taxon>Cionidae</taxon>
        <taxon>Ciona</taxon>
    </lineage>
</organism>
<dbReference type="PANTHER" id="PTHR14149:SF14">
    <property type="entry name" value="CALPONIN-HOMOLOGY (CH) DOMAIN-CONTAINING PROTEIN"/>
    <property type="match status" value="1"/>
</dbReference>
<evidence type="ECO:0000256" key="2">
    <source>
        <dbReference type="SAM" id="MobiDB-lite"/>
    </source>
</evidence>
<dbReference type="AlphaFoldDB" id="F6PH72"/>
<reference evidence="4" key="3">
    <citation type="submission" date="2025-09" db="UniProtKB">
        <authorList>
            <consortium name="Ensembl"/>
        </authorList>
    </citation>
    <scope>IDENTIFICATION</scope>
</reference>
<dbReference type="Pfam" id="PF03836">
    <property type="entry name" value="RasGAP_C"/>
    <property type="match status" value="1"/>
</dbReference>
<dbReference type="SMART" id="SM00323">
    <property type="entry name" value="RasGAP"/>
    <property type="match status" value="1"/>
</dbReference>
<dbReference type="InterPro" id="IPR023152">
    <property type="entry name" value="RasGAP_CS"/>
</dbReference>
<keyword evidence="1" id="KW-0175">Coiled coil</keyword>